<evidence type="ECO:0000313" key="3">
    <source>
        <dbReference type="Proteomes" id="UP000076858"/>
    </source>
</evidence>
<dbReference type="InterPro" id="IPR036397">
    <property type="entry name" value="RNaseH_sf"/>
</dbReference>
<sequence>MTILKYLTSTVEGRLSMGEKDGGFGTTGIRADGDFHVVCDTVPDLPTGTVPQHNRLAESNAAERQDYLGINTVLCYYIQAQRGSIFPPFERTIAFFLPKFVASNDPLSTFITLTVKPAVFRLISYFWTRLTSFYFELDSLFRRIKDGKTSLEGSRQSTTRRPVGDQSVFRISPHSFTFFLFLPLCIVMSQLFHCQACEICIANTSSTYRALLHPHEIAEAPFQVIGINFLGPITPVYPKENGYILVIRDYSSRWVKVVTLKHQTAKITADWVFKTTMVRHAMRKAIIFDRGTNFTSKFFHYYCKKIKIGQRLTTAYNPANNGETERFNRTLATILRKELKDGKHPNWEDIFYSLIVVQFTLRHLKPLII</sequence>
<organism evidence="2 3">
    <name type="scientific">Daphnia magna</name>
    <dbReference type="NCBI Taxonomy" id="35525"/>
    <lineage>
        <taxon>Eukaryota</taxon>
        <taxon>Metazoa</taxon>
        <taxon>Ecdysozoa</taxon>
        <taxon>Arthropoda</taxon>
        <taxon>Crustacea</taxon>
        <taxon>Branchiopoda</taxon>
        <taxon>Diplostraca</taxon>
        <taxon>Cladocera</taxon>
        <taxon>Anomopoda</taxon>
        <taxon>Daphniidae</taxon>
        <taxon>Daphnia</taxon>
    </lineage>
</organism>
<proteinExistence type="predicted"/>
<dbReference type="InterPro" id="IPR050951">
    <property type="entry name" value="Retrovirus_Pol_polyprotein"/>
</dbReference>
<dbReference type="InterPro" id="IPR012337">
    <property type="entry name" value="RNaseH-like_sf"/>
</dbReference>
<protein>
    <recommendedName>
        <fullName evidence="1">Integrase catalytic domain-containing protein</fullName>
    </recommendedName>
</protein>
<dbReference type="PROSITE" id="PS50994">
    <property type="entry name" value="INTEGRASE"/>
    <property type="match status" value="1"/>
</dbReference>
<dbReference type="SUPFAM" id="SSF53098">
    <property type="entry name" value="Ribonuclease H-like"/>
    <property type="match status" value="1"/>
</dbReference>
<dbReference type="STRING" id="35525.A0A164P5B1"/>
<dbReference type="EMBL" id="LRGB01002688">
    <property type="protein sequence ID" value="KZS06528.1"/>
    <property type="molecule type" value="Genomic_DNA"/>
</dbReference>
<dbReference type="PANTHER" id="PTHR37984:SF5">
    <property type="entry name" value="PROTEIN NYNRIN-LIKE"/>
    <property type="match status" value="1"/>
</dbReference>
<dbReference type="InterPro" id="IPR001584">
    <property type="entry name" value="Integrase_cat-core"/>
</dbReference>
<dbReference type="GO" id="GO:0003676">
    <property type="term" value="F:nucleic acid binding"/>
    <property type="evidence" value="ECO:0007669"/>
    <property type="project" value="InterPro"/>
</dbReference>
<keyword evidence="3" id="KW-1185">Reference proteome</keyword>
<reference evidence="2 3" key="1">
    <citation type="submission" date="2016-03" db="EMBL/GenBank/DDBJ databases">
        <title>EvidentialGene: Evidence-directed Construction of Genes on Genomes.</title>
        <authorList>
            <person name="Gilbert D.G."/>
            <person name="Choi J.-H."/>
            <person name="Mockaitis K."/>
            <person name="Colbourne J."/>
            <person name="Pfrender M."/>
        </authorList>
    </citation>
    <scope>NUCLEOTIDE SEQUENCE [LARGE SCALE GENOMIC DNA]</scope>
    <source>
        <strain evidence="2 3">Xinb3</strain>
        <tissue evidence="2">Complete organism</tissue>
    </source>
</reference>
<gene>
    <name evidence="2" type="ORF">APZ42_029989</name>
</gene>
<dbReference type="Proteomes" id="UP000076858">
    <property type="component" value="Unassembled WGS sequence"/>
</dbReference>
<dbReference type="Gene3D" id="3.30.420.10">
    <property type="entry name" value="Ribonuclease H-like superfamily/Ribonuclease H"/>
    <property type="match status" value="1"/>
</dbReference>
<dbReference type="GO" id="GO:0015074">
    <property type="term" value="P:DNA integration"/>
    <property type="evidence" value="ECO:0007669"/>
    <property type="project" value="InterPro"/>
</dbReference>
<dbReference type="PANTHER" id="PTHR37984">
    <property type="entry name" value="PROTEIN CBG26694"/>
    <property type="match status" value="1"/>
</dbReference>
<dbReference type="OrthoDB" id="6381127at2759"/>
<evidence type="ECO:0000259" key="1">
    <source>
        <dbReference type="PROSITE" id="PS50994"/>
    </source>
</evidence>
<accession>A0A164P5B1</accession>
<dbReference type="AlphaFoldDB" id="A0A164P5B1"/>
<name>A0A164P5B1_9CRUS</name>
<feature type="domain" description="Integrase catalytic" evidence="1">
    <location>
        <begin position="217"/>
        <end position="369"/>
    </location>
</feature>
<comment type="caution">
    <text evidence="2">The sequence shown here is derived from an EMBL/GenBank/DDBJ whole genome shotgun (WGS) entry which is preliminary data.</text>
</comment>
<evidence type="ECO:0000313" key="2">
    <source>
        <dbReference type="EMBL" id="KZS06528.1"/>
    </source>
</evidence>